<evidence type="ECO:0000259" key="3">
    <source>
        <dbReference type="PROSITE" id="PS01124"/>
    </source>
</evidence>
<organism evidence="4 5">
    <name type="scientific">Paenibacillus illinoisensis</name>
    <dbReference type="NCBI Taxonomy" id="59845"/>
    <lineage>
        <taxon>Bacteria</taxon>
        <taxon>Bacillati</taxon>
        <taxon>Bacillota</taxon>
        <taxon>Bacilli</taxon>
        <taxon>Bacillales</taxon>
        <taxon>Paenibacillaceae</taxon>
        <taxon>Paenibacillus</taxon>
    </lineage>
</organism>
<proteinExistence type="predicted"/>
<evidence type="ECO:0000256" key="2">
    <source>
        <dbReference type="ARBA" id="ARBA00023163"/>
    </source>
</evidence>
<evidence type="ECO:0000313" key="4">
    <source>
        <dbReference type="EMBL" id="MFK0524301.1"/>
    </source>
</evidence>
<dbReference type="SUPFAM" id="SSF46689">
    <property type="entry name" value="Homeodomain-like"/>
    <property type="match status" value="1"/>
</dbReference>
<feature type="domain" description="HTH araC/xylS-type" evidence="3">
    <location>
        <begin position="1"/>
        <end position="31"/>
    </location>
</feature>
<keyword evidence="2" id="KW-0804">Transcription</keyword>
<keyword evidence="5" id="KW-1185">Reference proteome</keyword>
<protein>
    <recommendedName>
        <fullName evidence="3">HTH araC/xylS-type domain-containing protein</fullName>
    </recommendedName>
</protein>
<sequence length="38" mass="4805">MSSEVRFNTPDYFSRRFAEYYGHSPMDYRKQFRKMNFD</sequence>
<dbReference type="RefSeq" id="WP_402877180.1">
    <property type="nucleotide sequence ID" value="NZ_JBIYSL010000004.1"/>
</dbReference>
<dbReference type="InterPro" id="IPR018060">
    <property type="entry name" value="HTH_AraC"/>
</dbReference>
<dbReference type="Proteomes" id="UP001618531">
    <property type="component" value="Unassembled WGS sequence"/>
</dbReference>
<name>A0ABW8HXX1_9BACL</name>
<gene>
    <name evidence="4" type="ORF">ACINKY_19070</name>
</gene>
<comment type="caution">
    <text evidence="4">The sequence shown here is derived from an EMBL/GenBank/DDBJ whole genome shotgun (WGS) entry which is preliminary data.</text>
</comment>
<evidence type="ECO:0000313" key="5">
    <source>
        <dbReference type="Proteomes" id="UP001618531"/>
    </source>
</evidence>
<reference evidence="4 5" key="1">
    <citation type="submission" date="2024-11" db="EMBL/GenBank/DDBJ databases">
        <title>Identification and Characterization of a Novel Fosfomycin Bacillithiol Transferase FosB8 in Paenibacillus illinoisensis.</title>
        <authorList>
            <person name="Lu W."/>
        </authorList>
    </citation>
    <scope>NUCLEOTIDE SEQUENCE [LARGE SCALE GENOMIC DNA]</scope>
    <source>
        <strain evidence="4 5">WP77</strain>
    </source>
</reference>
<accession>A0ABW8HXX1</accession>
<dbReference type="EMBL" id="JBIYSL010000004">
    <property type="protein sequence ID" value="MFK0524301.1"/>
    <property type="molecule type" value="Genomic_DNA"/>
</dbReference>
<evidence type="ECO:0000256" key="1">
    <source>
        <dbReference type="ARBA" id="ARBA00023015"/>
    </source>
</evidence>
<dbReference type="InterPro" id="IPR009057">
    <property type="entry name" value="Homeodomain-like_sf"/>
</dbReference>
<dbReference type="PROSITE" id="PS01124">
    <property type="entry name" value="HTH_ARAC_FAMILY_2"/>
    <property type="match status" value="1"/>
</dbReference>
<keyword evidence="1" id="KW-0805">Transcription regulation</keyword>
<dbReference type="Gene3D" id="1.10.10.60">
    <property type="entry name" value="Homeodomain-like"/>
    <property type="match status" value="1"/>
</dbReference>